<keyword evidence="1" id="KW-0812">Transmembrane</keyword>
<name>A0AA37T4N8_9GAMM</name>
<evidence type="ECO:0000256" key="1">
    <source>
        <dbReference type="SAM" id="Phobius"/>
    </source>
</evidence>
<dbReference type="Gene3D" id="2.40.70.10">
    <property type="entry name" value="Acid Proteases"/>
    <property type="match status" value="1"/>
</dbReference>
<evidence type="ECO:0000313" key="3">
    <source>
        <dbReference type="Proteomes" id="UP001156870"/>
    </source>
</evidence>
<comment type="caution">
    <text evidence="2">The sequence shown here is derived from an EMBL/GenBank/DDBJ whole genome shotgun (WGS) entry which is preliminary data.</text>
</comment>
<evidence type="ECO:0000313" key="2">
    <source>
        <dbReference type="EMBL" id="GLS26790.1"/>
    </source>
</evidence>
<keyword evidence="1" id="KW-1133">Transmembrane helix</keyword>
<dbReference type="InterPro" id="IPR021109">
    <property type="entry name" value="Peptidase_aspartic_dom_sf"/>
</dbReference>
<dbReference type="AlphaFoldDB" id="A0AA37T4N8"/>
<proteinExistence type="predicted"/>
<dbReference type="InterPro" id="IPR011969">
    <property type="entry name" value="Clan_AA_Asp_peptidase_C"/>
</dbReference>
<keyword evidence="1" id="KW-0472">Membrane</keyword>
<reference evidence="2 3" key="1">
    <citation type="journal article" date="2014" name="Int. J. Syst. Evol. Microbiol.">
        <title>Complete genome sequence of Corynebacterium casei LMG S-19264T (=DSM 44701T), isolated from a smear-ripened cheese.</title>
        <authorList>
            <consortium name="US DOE Joint Genome Institute (JGI-PGF)"/>
            <person name="Walter F."/>
            <person name="Albersmeier A."/>
            <person name="Kalinowski J."/>
            <person name="Ruckert C."/>
        </authorList>
    </citation>
    <scope>NUCLEOTIDE SEQUENCE [LARGE SCALE GENOMIC DNA]</scope>
    <source>
        <strain evidence="2 3">NBRC 110095</strain>
    </source>
</reference>
<gene>
    <name evidence="2" type="ORF">GCM10007877_25090</name>
</gene>
<dbReference type="GO" id="GO:0006508">
    <property type="term" value="P:proteolysis"/>
    <property type="evidence" value="ECO:0007669"/>
    <property type="project" value="InterPro"/>
</dbReference>
<dbReference type="SUPFAM" id="SSF50630">
    <property type="entry name" value="Acid proteases"/>
    <property type="match status" value="1"/>
</dbReference>
<sequence length="175" mass="19187">MDEPQTSTNRLGKGMQLMAWVSLLGVLTLVFTAIDWRRYNPNGDAQGTSTGAINEVVLQANRQHHYVVNGLINGKKVIFLLDTGATEVSIPAHIASELSLPKLGRSQAYTANGVVNVFDTKIQSLQLGSIQLRNVQASINPGQNKDEILLGMTALKQIEFAQRGDQLTLRQYLID</sequence>
<dbReference type="Pfam" id="PF13975">
    <property type="entry name" value="gag-asp_proteas"/>
    <property type="match status" value="1"/>
</dbReference>
<evidence type="ECO:0008006" key="4">
    <source>
        <dbReference type="Google" id="ProtNLM"/>
    </source>
</evidence>
<dbReference type="GO" id="GO:0004190">
    <property type="term" value="F:aspartic-type endopeptidase activity"/>
    <property type="evidence" value="ECO:0007669"/>
    <property type="project" value="InterPro"/>
</dbReference>
<dbReference type="CDD" id="cd05483">
    <property type="entry name" value="retropepsin_like_bacteria"/>
    <property type="match status" value="1"/>
</dbReference>
<dbReference type="Proteomes" id="UP001156870">
    <property type="component" value="Unassembled WGS sequence"/>
</dbReference>
<accession>A0AA37T4N8</accession>
<dbReference type="NCBIfam" id="TIGR02281">
    <property type="entry name" value="clan_AA_DTGA"/>
    <property type="match status" value="1"/>
</dbReference>
<keyword evidence="3" id="KW-1185">Reference proteome</keyword>
<dbReference type="EMBL" id="BSPD01000061">
    <property type="protein sequence ID" value="GLS26790.1"/>
    <property type="molecule type" value="Genomic_DNA"/>
</dbReference>
<organism evidence="2 3">
    <name type="scientific">Marinibactrum halimedae</name>
    <dbReference type="NCBI Taxonomy" id="1444977"/>
    <lineage>
        <taxon>Bacteria</taxon>
        <taxon>Pseudomonadati</taxon>
        <taxon>Pseudomonadota</taxon>
        <taxon>Gammaproteobacteria</taxon>
        <taxon>Cellvibrionales</taxon>
        <taxon>Cellvibrionaceae</taxon>
        <taxon>Marinibactrum</taxon>
    </lineage>
</organism>
<dbReference type="RefSeq" id="WP_232594942.1">
    <property type="nucleotide sequence ID" value="NZ_BSPD01000061.1"/>
</dbReference>
<dbReference type="InterPro" id="IPR034122">
    <property type="entry name" value="Retropepsin-like_bacterial"/>
</dbReference>
<feature type="transmembrane region" description="Helical" evidence="1">
    <location>
        <begin position="17"/>
        <end position="36"/>
    </location>
</feature>
<dbReference type="PROSITE" id="PS00141">
    <property type="entry name" value="ASP_PROTEASE"/>
    <property type="match status" value="1"/>
</dbReference>
<protein>
    <recommendedName>
        <fullName evidence="4">TIGR02281 family clan AA aspartic protease</fullName>
    </recommendedName>
</protein>
<dbReference type="InterPro" id="IPR001969">
    <property type="entry name" value="Aspartic_peptidase_AS"/>
</dbReference>